<dbReference type="Proteomes" id="UP000006028">
    <property type="component" value="Unassembled WGS sequence"/>
</dbReference>
<evidence type="ECO:0000256" key="1">
    <source>
        <dbReference type="SAM" id="MobiDB-lite"/>
    </source>
</evidence>
<accession>E2ZLW6</accession>
<sequence length="51" mass="6038">MAEIFRGSEKNNNKNPRRQRESGAGHHGGQERRHLQARRLDTEVQRDRDLE</sequence>
<proteinExistence type="predicted"/>
<comment type="caution">
    <text evidence="2">The sequence shown here is derived from an EMBL/GenBank/DDBJ whole genome shotgun (WGS) entry which is preliminary data.</text>
</comment>
<dbReference type="BioCyc" id="FCF748224-HMP:GTSS-2110-MONOMER"/>
<feature type="region of interest" description="Disordered" evidence="1">
    <location>
        <begin position="1"/>
        <end position="51"/>
    </location>
</feature>
<organism evidence="2 3">
    <name type="scientific">Faecalibacterium cf. prausnitzii KLE1255</name>
    <dbReference type="NCBI Taxonomy" id="748224"/>
    <lineage>
        <taxon>Bacteria</taxon>
        <taxon>Bacillati</taxon>
        <taxon>Bacillota</taxon>
        <taxon>Clostridia</taxon>
        <taxon>Eubacteriales</taxon>
        <taxon>Oscillospiraceae</taxon>
        <taxon>Faecalibacterium</taxon>
    </lineage>
</organism>
<name>E2ZLW6_9FIRM</name>
<reference evidence="2 3" key="1">
    <citation type="submission" date="2010-08" db="EMBL/GenBank/DDBJ databases">
        <authorList>
            <person name="Weinstock G."/>
            <person name="Sodergren E."/>
            <person name="Clifton S."/>
            <person name="Fulton L."/>
            <person name="Fulton B."/>
            <person name="Courtney L."/>
            <person name="Fronick C."/>
            <person name="Harrison M."/>
            <person name="Strong C."/>
            <person name="Farmer C."/>
            <person name="Delahaunty K."/>
            <person name="Markovic C."/>
            <person name="Hall O."/>
            <person name="Minx P."/>
            <person name="Tomlinson C."/>
            <person name="Mitreva M."/>
            <person name="Hou S."/>
            <person name="Chen J."/>
            <person name="Wollam A."/>
            <person name="Pepin K.H."/>
            <person name="Johnson M."/>
            <person name="Bhonagiri V."/>
            <person name="Zhang X."/>
            <person name="Suruliraj S."/>
            <person name="Warren W."/>
            <person name="Chinwalla A."/>
            <person name="Mardis E.R."/>
            <person name="Wilson R.K."/>
        </authorList>
    </citation>
    <scope>NUCLEOTIDE SEQUENCE [LARGE SCALE GENOMIC DNA]</scope>
    <source>
        <strain evidence="2 3">KLE1255</strain>
    </source>
</reference>
<evidence type="ECO:0000313" key="3">
    <source>
        <dbReference type="Proteomes" id="UP000006028"/>
    </source>
</evidence>
<gene>
    <name evidence="2" type="ORF">HMPREF9436_02677</name>
</gene>
<dbReference type="AlphaFoldDB" id="E2ZLW6"/>
<evidence type="ECO:0000313" key="2">
    <source>
        <dbReference type="EMBL" id="EFQ05841.1"/>
    </source>
</evidence>
<protein>
    <submittedName>
        <fullName evidence="2">Uncharacterized protein</fullName>
    </submittedName>
</protein>
<dbReference type="HOGENOM" id="CLU_3098987_0_0_9"/>
<dbReference type="EMBL" id="AECU01000197">
    <property type="protein sequence ID" value="EFQ05841.1"/>
    <property type="molecule type" value="Genomic_DNA"/>
</dbReference>